<dbReference type="Pfam" id="PF00271">
    <property type="entry name" value="Helicase_C"/>
    <property type="match status" value="1"/>
</dbReference>
<evidence type="ECO:0000313" key="19">
    <source>
        <dbReference type="EMBL" id="MQN81521.1"/>
    </source>
</evidence>
<keyword evidence="10 13" id="KW-0742">SOS response</keyword>
<comment type="function">
    <text evidence="13">The UvrABC repair system catalyzes the recognition and processing of DNA lesions. A damage recognition complex composed of 2 UvrA and 2 UvrB subunits scans DNA for abnormalities. Upon binding of the UvrA(2)B(2) complex to a putative damaged site, the DNA wraps around one UvrB monomer. DNA wrap is dependent on ATP binding by UvrB and probably causes local melting of the DNA helix, facilitating insertion of UvrB beta-hairpin between the DNA strands. Then UvrB probes one DNA strand for the presence of a lesion. If a lesion is found the UvrA subunits dissociate and the UvrB-DNA preincision complex is formed. This complex is subsequently bound by UvrC and the second UvrB is released. If no lesion is found, the DNA wraps around the other UvrB subunit that will check the other stand for damage.</text>
</comment>
<dbReference type="EMBL" id="VZCB01000080">
    <property type="protein sequence ID" value="MQN81521.1"/>
    <property type="molecule type" value="Genomic_DNA"/>
</dbReference>
<dbReference type="InterPro" id="IPR001650">
    <property type="entry name" value="Helicase_C-like"/>
</dbReference>
<dbReference type="InterPro" id="IPR014001">
    <property type="entry name" value="Helicase_ATP-bd"/>
</dbReference>
<evidence type="ECO:0000256" key="14">
    <source>
        <dbReference type="RuleBase" id="RU003587"/>
    </source>
</evidence>
<dbReference type="PROSITE" id="PS51192">
    <property type="entry name" value="HELICASE_ATP_BIND_1"/>
    <property type="match status" value="1"/>
</dbReference>
<dbReference type="Gene3D" id="4.10.860.10">
    <property type="entry name" value="UVR domain"/>
    <property type="match status" value="1"/>
</dbReference>
<dbReference type="GO" id="GO:0016887">
    <property type="term" value="F:ATP hydrolysis activity"/>
    <property type="evidence" value="ECO:0007669"/>
    <property type="project" value="InterPro"/>
</dbReference>
<evidence type="ECO:0000256" key="10">
    <source>
        <dbReference type="ARBA" id="ARBA00023236"/>
    </source>
</evidence>
<dbReference type="Pfam" id="PF02151">
    <property type="entry name" value="UVR"/>
    <property type="match status" value="1"/>
</dbReference>
<dbReference type="RefSeq" id="WP_153124776.1">
    <property type="nucleotide sequence ID" value="NZ_VZCB01000080.1"/>
</dbReference>
<evidence type="ECO:0000256" key="11">
    <source>
        <dbReference type="ARBA" id="ARBA00026033"/>
    </source>
</evidence>
<dbReference type="Pfam" id="PF04851">
    <property type="entry name" value="ResIII"/>
    <property type="match status" value="1"/>
</dbReference>
<evidence type="ECO:0000256" key="7">
    <source>
        <dbReference type="ARBA" id="ARBA00022840"/>
    </source>
</evidence>
<comment type="similarity">
    <text evidence="2 13 14">Belongs to the UvrB family.</text>
</comment>
<evidence type="ECO:0000256" key="1">
    <source>
        <dbReference type="ARBA" id="ARBA00004496"/>
    </source>
</evidence>
<feature type="compositionally biased region" description="Gly residues" evidence="15">
    <location>
        <begin position="604"/>
        <end position="622"/>
    </location>
</feature>
<feature type="binding site" evidence="13">
    <location>
        <begin position="37"/>
        <end position="44"/>
    </location>
    <ligand>
        <name>ATP</name>
        <dbReference type="ChEBI" id="CHEBI:30616"/>
    </ligand>
</feature>
<evidence type="ECO:0000256" key="8">
    <source>
        <dbReference type="ARBA" id="ARBA00022881"/>
    </source>
</evidence>
<comment type="subcellular location">
    <subcellularLocation>
        <location evidence="1 13 14">Cytoplasm</location>
    </subcellularLocation>
</comment>
<dbReference type="CDD" id="cd17916">
    <property type="entry name" value="DEXHc_UvrB"/>
    <property type="match status" value="1"/>
</dbReference>
<dbReference type="GO" id="GO:0006289">
    <property type="term" value="P:nucleotide-excision repair"/>
    <property type="evidence" value="ECO:0007669"/>
    <property type="project" value="UniProtKB-UniRule"/>
</dbReference>
<evidence type="ECO:0000256" key="2">
    <source>
        <dbReference type="ARBA" id="ARBA00008533"/>
    </source>
</evidence>
<proteinExistence type="inferred from homology"/>
<dbReference type="InterPro" id="IPR004807">
    <property type="entry name" value="UvrB"/>
</dbReference>
<dbReference type="SUPFAM" id="SSF52540">
    <property type="entry name" value="P-loop containing nucleoside triphosphate hydrolases"/>
    <property type="match status" value="2"/>
</dbReference>
<feature type="short sequence motif" description="Beta-hairpin" evidence="13">
    <location>
        <begin position="90"/>
        <end position="113"/>
    </location>
</feature>
<comment type="caution">
    <text evidence="19">The sequence shown here is derived from an EMBL/GenBank/DDBJ whole genome shotgun (WGS) entry which is preliminary data.</text>
</comment>
<dbReference type="GO" id="GO:0009381">
    <property type="term" value="F:excinuclease ABC activity"/>
    <property type="evidence" value="ECO:0007669"/>
    <property type="project" value="UniProtKB-UniRule"/>
</dbReference>
<feature type="domain" description="Helicase ATP-binding" evidence="17">
    <location>
        <begin position="24"/>
        <end position="153"/>
    </location>
</feature>
<evidence type="ECO:0000259" key="18">
    <source>
        <dbReference type="PROSITE" id="PS51194"/>
    </source>
</evidence>
<evidence type="ECO:0000256" key="3">
    <source>
        <dbReference type="ARBA" id="ARBA00022490"/>
    </source>
</evidence>
<keyword evidence="5 13" id="KW-0227">DNA damage</keyword>
<dbReference type="PANTHER" id="PTHR24029">
    <property type="entry name" value="UVRABC SYSTEM PROTEIN B"/>
    <property type="match status" value="1"/>
</dbReference>
<dbReference type="NCBIfam" id="NF003673">
    <property type="entry name" value="PRK05298.1"/>
    <property type="match status" value="1"/>
</dbReference>
<dbReference type="HAMAP" id="MF_00204">
    <property type="entry name" value="UvrB"/>
    <property type="match status" value="1"/>
</dbReference>
<dbReference type="PROSITE" id="PS51194">
    <property type="entry name" value="HELICASE_CTER"/>
    <property type="match status" value="1"/>
</dbReference>
<evidence type="ECO:0000256" key="4">
    <source>
        <dbReference type="ARBA" id="ARBA00022741"/>
    </source>
</evidence>
<gene>
    <name evidence="13 19" type="primary">uvrB</name>
    <name evidence="19" type="ORF">F7D73_11295</name>
</gene>
<name>A0A6G1U425_9BACT</name>
<dbReference type="InterPro" id="IPR041471">
    <property type="entry name" value="UvrB_inter"/>
</dbReference>
<keyword evidence="4 13" id="KW-0547">Nucleotide-binding</keyword>
<evidence type="ECO:0000259" key="17">
    <source>
        <dbReference type="PROSITE" id="PS51192"/>
    </source>
</evidence>
<dbReference type="NCBIfam" id="TIGR00631">
    <property type="entry name" value="uvrb"/>
    <property type="match status" value="1"/>
</dbReference>
<dbReference type="Proteomes" id="UP000480425">
    <property type="component" value="Unassembled WGS sequence"/>
</dbReference>
<feature type="domain" description="UVR" evidence="16">
    <location>
        <begin position="666"/>
        <end position="701"/>
    </location>
</feature>
<dbReference type="GO" id="GO:0005524">
    <property type="term" value="F:ATP binding"/>
    <property type="evidence" value="ECO:0007669"/>
    <property type="project" value="UniProtKB-UniRule"/>
</dbReference>
<accession>A0A6G1U425</accession>
<dbReference type="InterPro" id="IPR027417">
    <property type="entry name" value="P-loop_NTPase"/>
</dbReference>
<evidence type="ECO:0000256" key="6">
    <source>
        <dbReference type="ARBA" id="ARBA00022769"/>
    </source>
</evidence>
<dbReference type="CDD" id="cd18790">
    <property type="entry name" value="SF2_C_UvrB"/>
    <property type="match status" value="1"/>
</dbReference>
<evidence type="ECO:0000256" key="13">
    <source>
        <dbReference type="HAMAP-Rule" id="MF_00204"/>
    </source>
</evidence>
<dbReference type="InterPro" id="IPR024759">
    <property type="entry name" value="UvrB_YAD/RRR_dom"/>
</dbReference>
<dbReference type="SUPFAM" id="SSF46600">
    <property type="entry name" value="C-terminal UvrC-binding domain of UvrB"/>
    <property type="match status" value="1"/>
</dbReference>
<keyword evidence="3 13" id="KW-0963">Cytoplasm</keyword>
<dbReference type="SMART" id="SM00487">
    <property type="entry name" value="DEXDc"/>
    <property type="match status" value="1"/>
</dbReference>
<evidence type="ECO:0000259" key="16">
    <source>
        <dbReference type="PROSITE" id="PS50151"/>
    </source>
</evidence>
<dbReference type="Gene3D" id="3.40.50.300">
    <property type="entry name" value="P-loop containing nucleotide triphosphate hydrolases"/>
    <property type="match status" value="3"/>
</dbReference>
<dbReference type="SMART" id="SM00490">
    <property type="entry name" value="HELICc"/>
    <property type="match status" value="1"/>
</dbReference>
<sequence>MDFKITSEYKPTGDQPQAIRQLTEGIEQGEPAQVLLGVTGSGKTFTVANVIANIGKPTLILSHNKTLAAQLYQEMKGFFPENAVEYYVSYYDYYQPEAYLPTTDTYIEKDLAINDEIDKLRLGAVSALLSGRKDVIVVSSVSCIYGMGGPVAMQENIIKIKKGQTLDRNEFLRKLVDALYVRNDIELQRGNFRVKGETVDIFMAYSDNVLRVTWWDDEIDSIEEVDSMTYHRLASFETYEIYPANLFVTTKEQQECAIRMIQDDLVKQEEFFKSIGDGIKAQRIKERVEYDMEMIKELGHCSGIENYSRYFDGRKAGERPYCLLDFFPKDFLLVVDESHVSIPQIGAMYGGDRARKKNLVEYGFRLPAAFDNRPLTFEEFHSLIHQAIYVSATPADYELREAEGVVVEQLIRPTGLLDPEIEVRPSENQIDDLLDEILTRTHRNERVLITTLTKRMAEELTEFLLNHDVKAAYIHSDVATLDRVKIMNDLRAGVYDVLVGVNLLREGLDLPEVSLVAILDADKEGFLRSHRSLTQTAGRAARNVNGKVIMYADNITDSMQKTIDETARRRSIQLQYNADHGITPKQIQKAITSALPTSKEEAGNGLGSGYGSGSGKASGAGSGINSASFRTIQGAEGSKQRVYIEPDSTTMVADPIVRSMSKEELEKSIANTTALMKQAAKDLDFMQAAQYRDEIIRLQKELEEKNN</sequence>
<evidence type="ECO:0000256" key="12">
    <source>
        <dbReference type="ARBA" id="ARBA00029504"/>
    </source>
</evidence>
<feature type="region of interest" description="Disordered" evidence="15">
    <location>
        <begin position="596"/>
        <end position="622"/>
    </location>
</feature>
<dbReference type="Pfam" id="PF17757">
    <property type="entry name" value="UvrB_inter"/>
    <property type="match status" value="1"/>
</dbReference>
<dbReference type="InterPro" id="IPR006935">
    <property type="entry name" value="Helicase/UvrB_N"/>
</dbReference>
<reference evidence="19 20" key="1">
    <citation type="submission" date="2019-09" db="EMBL/GenBank/DDBJ databases">
        <title>Distinct polysaccharide growth profiles of human intestinal Prevotella copri isolates.</title>
        <authorList>
            <person name="Fehlner-Peach H."/>
            <person name="Magnabosco C."/>
            <person name="Raghavan V."/>
            <person name="Scher J.U."/>
            <person name="Tett A."/>
            <person name="Cox L.M."/>
            <person name="Gottsegen C."/>
            <person name="Watters A."/>
            <person name="Wiltshire- Gordon J.D."/>
            <person name="Segata N."/>
            <person name="Bonneau R."/>
            <person name="Littman D.R."/>
        </authorList>
    </citation>
    <scope>NUCLEOTIDE SEQUENCE [LARGE SCALE GENOMIC DNA]</scope>
    <source>
        <strain evidence="20">iA622</strain>
    </source>
</reference>
<keyword evidence="9 13" id="KW-0234">DNA repair</keyword>
<protein>
    <recommendedName>
        <fullName evidence="12 13">UvrABC system protein B</fullName>
        <shortName evidence="13">Protein UvrB</shortName>
    </recommendedName>
    <alternativeName>
        <fullName evidence="13">Excinuclease ABC subunit B</fullName>
    </alternativeName>
</protein>
<keyword evidence="6 13" id="KW-0228">DNA excision</keyword>
<keyword evidence="8 13" id="KW-0267">Excision nuclease</keyword>
<dbReference type="Pfam" id="PF12344">
    <property type="entry name" value="UvrB"/>
    <property type="match status" value="1"/>
</dbReference>
<evidence type="ECO:0000313" key="20">
    <source>
        <dbReference type="Proteomes" id="UP000480425"/>
    </source>
</evidence>
<dbReference type="PANTHER" id="PTHR24029:SF0">
    <property type="entry name" value="UVRABC SYSTEM PROTEIN B"/>
    <property type="match status" value="1"/>
</dbReference>
<dbReference type="AlphaFoldDB" id="A0A6G1U425"/>
<evidence type="ECO:0000256" key="5">
    <source>
        <dbReference type="ARBA" id="ARBA00022763"/>
    </source>
</evidence>
<keyword evidence="7 13" id="KW-0067">ATP-binding</keyword>
<dbReference type="GO" id="GO:0009432">
    <property type="term" value="P:SOS response"/>
    <property type="evidence" value="ECO:0007669"/>
    <property type="project" value="UniProtKB-UniRule"/>
</dbReference>
<dbReference type="InterPro" id="IPR001943">
    <property type="entry name" value="UVR_dom"/>
</dbReference>
<dbReference type="InterPro" id="IPR036876">
    <property type="entry name" value="UVR_dom_sf"/>
</dbReference>
<dbReference type="GO" id="GO:0009380">
    <property type="term" value="C:excinuclease repair complex"/>
    <property type="evidence" value="ECO:0007669"/>
    <property type="project" value="InterPro"/>
</dbReference>
<feature type="domain" description="Helicase C-terminal" evidence="18">
    <location>
        <begin position="429"/>
        <end position="591"/>
    </location>
</feature>
<comment type="subunit">
    <text evidence="11 13 14">Forms a heterotetramer with UvrA during the search for lesions. Interacts with UvrC in an incision complex.</text>
</comment>
<evidence type="ECO:0000256" key="9">
    <source>
        <dbReference type="ARBA" id="ARBA00023204"/>
    </source>
</evidence>
<organism evidence="19 20">
    <name type="scientific">Segatella copri</name>
    <dbReference type="NCBI Taxonomy" id="165179"/>
    <lineage>
        <taxon>Bacteria</taxon>
        <taxon>Pseudomonadati</taxon>
        <taxon>Bacteroidota</taxon>
        <taxon>Bacteroidia</taxon>
        <taxon>Bacteroidales</taxon>
        <taxon>Prevotellaceae</taxon>
        <taxon>Segatella</taxon>
    </lineage>
</organism>
<dbReference type="OrthoDB" id="9806651at2"/>
<dbReference type="GO" id="GO:0005737">
    <property type="term" value="C:cytoplasm"/>
    <property type="evidence" value="ECO:0007669"/>
    <property type="project" value="UniProtKB-SubCell"/>
</dbReference>
<comment type="domain">
    <text evidence="13">The beta-hairpin motif is involved in DNA binding.</text>
</comment>
<evidence type="ECO:0000256" key="15">
    <source>
        <dbReference type="SAM" id="MobiDB-lite"/>
    </source>
</evidence>
<dbReference type="GO" id="GO:0003677">
    <property type="term" value="F:DNA binding"/>
    <property type="evidence" value="ECO:0007669"/>
    <property type="project" value="UniProtKB-UniRule"/>
</dbReference>
<dbReference type="PROSITE" id="PS50151">
    <property type="entry name" value="UVR"/>
    <property type="match status" value="1"/>
</dbReference>